<dbReference type="AlphaFoldDB" id="A0A4Z2E0S1"/>
<feature type="region of interest" description="Disordered" evidence="1">
    <location>
        <begin position="73"/>
        <end position="95"/>
    </location>
</feature>
<comment type="caution">
    <text evidence="3">The sequence shown here is derived from an EMBL/GenBank/DDBJ whole genome shotgun (WGS) entry which is preliminary data.</text>
</comment>
<protein>
    <submittedName>
        <fullName evidence="3">Uncharacterized protein</fullName>
    </submittedName>
</protein>
<accession>A0A4Z2E0S1</accession>
<feature type="signal peptide" evidence="2">
    <location>
        <begin position="1"/>
        <end position="26"/>
    </location>
</feature>
<evidence type="ECO:0000256" key="2">
    <source>
        <dbReference type="SAM" id="SignalP"/>
    </source>
</evidence>
<evidence type="ECO:0000313" key="3">
    <source>
        <dbReference type="EMBL" id="TNN22365.1"/>
    </source>
</evidence>
<evidence type="ECO:0000313" key="4">
    <source>
        <dbReference type="Proteomes" id="UP000314294"/>
    </source>
</evidence>
<dbReference type="Proteomes" id="UP000314294">
    <property type="component" value="Unassembled WGS sequence"/>
</dbReference>
<evidence type="ECO:0000256" key="1">
    <source>
        <dbReference type="SAM" id="MobiDB-lite"/>
    </source>
</evidence>
<proteinExistence type="predicted"/>
<sequence>MNHLSIQLFSSETSLLLFFIISGSEALFPHELQHMAGLHNDFSSVGGVMNLLYDEHFAYDLWITGAAARKRGARPARPRGHRSYLTLQSAEAAPR</sequence>
<gene>
    <name evidence="3" type="ORF">EYF80_067521</name>
</gene>
<keyword evidence="4" id="KW-1185">Reference proteome</keyword>
<keyword evidence="2" id="KW-0732">Signal</keyword>
<feature type="compositionally biased region" description="Basic residues" evidence="1">
    <location>
        <begin position="73"/>
        <end position="82"/>
    </location>
</feature>
<organism evidence="3 4">
    <name type="scientific">Liparis tanakae</name>
    <name type="common">Tanaka's snailfish</name>
    <dbReference type="NCBI Taxonomy" id="230148"/>
    <lineage>
        <taxon>Eukaryota</taxon>
        <taxon>Metazoa</taxon>
        <taxon>Chordata</taxon>
        <taxon>Craniata</taxon>
        <taxon>Vertebrata</taxon>
        <taxon>Euteleostomi</taxon>
        <taxon>Actinopterygii</taxon>
        <taxon>Neopterygii</taxon>
        <taxon>Teleostei</taxon>
        <taxon>Neoteleostei</taxon>
        <taxon>Acanthomorphata</taxon>
        <taxon>Eupercaria</taxon>
        <taxon>Perciformes</taxon>
        <taxon>Cottioidei</taxon>
        <taxon>Cottales</taxon>
        <taxon>Liparidae</taxon>
        <taxon>Liparis</taxon>
    </lineage>
</organism>
<reference evidence="3 4" key="1">
    <citation type="submission" date="2019-03" db="EMBL/GenBank/DDBJ databases">
        <title>First draft genome of Liparis tanakae, snailfish: a comprehensive survey of snailfish specific genes.</title>
        <authorList>
            <person name="Kim W."/>
            <person name="Song I."/>
            <person name="Jeong J.-H."/>
            <person name="Kim D."/>
            <person name="Kim S."/>
            <person name="Ryu S."/>
            <person name="Song J.Y."/>
            <person name="Lee S.K."/>
        </authorList>
    </citation>
    <scope>NUCLEOTIDE SEQUENCE [LARGE SCALE GENOMIC DNA]</scope>
    <source>
        <tissue evidence="3">Muscle</tissue>
    </source>
</reference>
<name>A0A4Z2E0S1_9TELE</name>
<dbReference type="EMBL" id="SRLO01022844">
    <property type="protein sequence ID" value="TNN22365.1"/>
    <property type="molecule type" value="Genomic_DNA"/>
</dbReference>
<feature type="chain" id="PRO_5021420527" evidence="2">
    <location>
        <begin position="27"/>
        <end position="95"/>
    </location>
</feature>